<dbReference type="Gene3D" id="3.40.50.620">
    <property type="entry name" value="HUPs"/>
    <property type="match status" value="1"/>
</dbReference>
<name>A0A1R2BMJ3_9CILI</name>
<protein>
    <recommendedName>
        <fullName evidence="1">Cytidyltransferase-like domain-containing protein</fullName>
    </recommendedName>
</protein>
<dbReference type="EMBL" id="MPUH01000548">
    <property type="protein sequence ID" value="OMJ77940.1"/>
    <property type="molecule type" value="Genomic_DNA"/>
</dbReference>
<comment type="caution">
    <text evidence="2">The sequence shown here is derived from an EMBL/GenBank/DDBJ whole genome shotgun (WGS) entry which is preliminary data.</text>
</comment>
<dbReference type="PANTHER" id="PTHR21174">
    <property type="match status" value="1"/>
</dbReference>
<dbReference type="Proteomes" id="UP000187209">
    <property type="component" value="Unassembled WGS sequence"/>
</dbReference>
<dbReference type="PANTHER" id="PTHR21174:SF0">
    <property type="entry name" value="HD PHOSPHOHYDROLASE FAMILY PROTEIN-RELATED"/>
    <property type="match status" value="1"/>
</dbReference>
<evidence type="ECO:0000313" key="2">
    <source>
        <dbReference type="EMBL" id="OMJ77940.1"/>
    </source>
</evidence>
<dbReference type="OrthoDB" id="330671at2759"/>
<dbReference type="SUPFAM" id="SSF109604">
    <property type="entry name" value="HD-domain/PDEase-like"/>
    <property type="match status" value="1"/>
</dbReference>
<dbReference type="SUPFAM" id="SSF52374">
    <property type="entry name" value="Nucleotidylyl transferase"/>
    <property type="match status" value="1"/>
</dbReference>
<sequence length="474" mass="54977">MNRTGFVRYNNVKSEDLCDITTELLKYRYFITDELICEIESEQTENLMQFVSSLYLSTYSPLDPPIYILIPQVFGIRYQPNTTDYIFPNNFLDSTVSKLKVEPFVEISLVNFSCTKKYTKAVMGGTFDHLHPGHLLFLTYAALHTEDLGIGITHDAMLVKKANKEFIQPWHLRKEKVHRFLTLLNPTIKLDIFEIFDPISKAGTENYEGLILTTEVESASIIINNFRISQGLQELEKSVVNLAEVCQMKISSTNIRNAICEKSLGKYSEIKTHWEKLAGKIGINETISEKWWDFISSQYSRSCRAYHTLNHISSFYSMFDNPSQYMELAAFFHDIIYFPLKHTSFPTNEELSSIFYTEFIKEAGLSEDYSVVNSYILATIKHAPIINSEEEKEFLDIDLSILASPEKDYNIYAEHVRVEYNWVSVEDFNDGRAKVLQGFLIRDEVFYSQRFKGLENNARENMLSEIKRLLIEKD</sequence>
<organism evidence="2 3">
    <name type="scientific">Stentor coeruleus</name>
    <dbReference type="NCBI Taxonomy" id="5963"/>
    <lineage>
        <taxon>Eukaryota</taxon>
        <taxon>Sar</taxon>
        <taxon>Alveolata</taxon>
        <taxon>Ciliophora</taxon>
        <taxon>Postciliodesmatophora</taxon>
        <taxon>Heterotrichea</taxon>
        <taxon>Heterotrichida</taxon>
        <taxon>Stentoridae</taxon>
        <taxon>Stentor</taxon>
    </lineage>
</organism>
<keyword evidence="3" id="KW-1185">Reference proteome</keyword>
<proteinExistence type="predicted"/>
<reference evidence="2 3" key="1">
    <citation type="submission" date="2016-11" db="EMBL/GenBank/DDBJ databases">
        <title>The macronuclear genome of Stentor coeruleus: a giant cell with tiny introns.</title>
        <authorList>
            <person name="Slabodnick M."/>
            <person name="Ruby J.G."/>
            <person name="Reiff S.B."/>
            <person name="Swart E.C."/>
            <person name="Gosai S."/>
            <person name="Prabakaran S."/>
            <person name="Witkowska E."/>
            <person name="Larue G.E."/>
            <person name="Fisher S."/>
            <person name="Freeman R.M."/>
            <person name="Gunawardena J."/>
            <person name="Chu W."/>
            <person name="Stover N.A."/>
            <person name="Gregory B.D."/>
            <person name="Nowacki M."/>
            <person name="Derisi J."/>
            <person name="Roy S.W."/>
            <person name="Marshall W.F."/>
            <person name="Sood P."/>
        </authorList>
    </citation>
    <scope>NUCLEOTIDE SEQUENCE [LARGE SCALE GENOMIC DNA]</scope>
    <source>
        <strain evidence="2">WM001</strain>
    </source>
</reference>
<dbReference type="AlphaFoldDB" id="A0A1R2BMJ3"/>
<dbReference type="InterPro" id="IPR009218">
    <property type="entry name" value="HD_phosphohydro"/>
</dbReference>
<evidence type="ECO:0000259" key="1">
    <source>
        <dbReference type="Pfam" id="PF01467"/>
    </source>
</evidence>
<feature type="domain" description="Cytidyltransferase-like" evidence="1">
    <location>
        <begin position="122"/>
        <end position="257"/>
    </location>
</feature>
<dbReference type="InterPro" id="IPR014729">
    <property type="entry name" value="Rossmann-like_a/b/a_fold"/>
</dbReference>
<dbReference type="InterPro" id="IPR004821">
    <property type="entry name" value="Cyt_trans-like"/>
</dbReference>
<gene>
    <name evidence="2" type="ORF">SteCoe_22379</name>
</gene>
<accession>A0A1R2BMJ3</accession>
<dbReference type="Pfam" id="PF01467">
    <property type="entry name" value="CTP_transf_like"/>
    <property type="match status" value="1"/>
</dbReference>
<dbReference type="GO" id="GO:0003824">
    <property type="term" value="F:catalytic activity"/>
    <property type="evidence" value="ECO:0007669"/>
    <property type="project" value="InterPro"/>
</dbReference>
<evidence type="ECO:0000313" key="3">
    <source>
        <dbReference type="Proteomes" id="UP000187209"/>
    </source>
</evidence>